<reference evidence="2 3" key="1">
    <citation type="submission" date="2013-04" db="EMBL/GenBank/DDBJ databases">
        <title>The Genome Sequence of Treponema medium ATCC 700293.</title>
        <authorList>
            <consortium name="The Broad Institute Genomics Platform"/>
            <person name="Earl A."/>
            <person name="Ward D."/>
            <person name="Feldgarden M."/>
            <person name="Gevers D."/>
            <person name="Leonetti C."/>
            <person name="Blanton J.M."/>
            <person name="Dewhirst F.E."/>
            <person name="Izard J."/>
            <person name="Walker B."/>
            <person name="Young S."/>
            <person name="Zeng Q."/>
            <person name="Gargeya S."/>
            <person name="Fitzgerald M."/>
            <person name="Haas B."/>
            <person name="Abouelleil A."/>
            <person name="Allen A.W."/>
            <person name="Alvarado L."/>
            <person name="Arachchi H.M."/>
            <person name="Berlin A.M."/>
            <person name="Chapman S.B."/>
            <person name="Gainer-Dewar J."/>
            <person name="Goldberg J."/>
            <person name="Griggs A."/>
            <person name="Gujja S."/>
            <person name="Hansen M."/>
            <person name="Howarth C."/>
            <person name="Imamovic A."/>
            <person name="Ireland A."/>
            <person name="Larimer J."/>
            <person name="McCowan C."/>
            <person name="Murphy C."/>
            <person name="Pearson M."/>
            <person name="Poon T.W."/>
            <person name="Priest M."/>
            <person name="Roberts A."/>
            <person name="Saif S."/>
            <person name="Shea T."/>
            <person name="Sisk P."/>
            <person name="Sykes S."/>
            <person name="Wortman J."/>
            <person name="Nusbaum C."/>
            <person name="Birren B."/>
        </authorList>
    </citation>
    <scope>NUCLEOTIDE SEQUENCE [LARGE SCALE GENOMIC DNA]</scope>
    <source>
        <strain evidence="2 3">ATCC 700293</strain>
    </source>
</reference>
<comment type="caution">
    <text evidence="2">The sequence shown here is derived from an EMBL/GenBank/DDBJ whole genome shotgun (WGS) entry which is preliminary data.</text>
</comment>
<gene>
    <name evidence="2" type="ORF">HMPREF9195_00199</name>
</gene>
<organism evidence="2 3">
    <name type="scientific">Treponema medium ATCC 700293</name>
    <dbReference type="NCBI Taxonomy" id="1125700"/>
    <lineage>
        <taxon>Bacteria</taxon>
        <taxon>Pseudomonadati</taxon>
        <taxon>Spirochaetota</taxon>
        <taxon>Spirochaetia</taxon>
        <taxon>Spirochaetales</taxon>
        <taxon>Treponemataceae</taxon>
        <taxon>Treponema</taxon>
    </lineage>
</organism>
<feature type="domain" description="DUF4261" evidence="1">
    <location>
        <begin position="200"/>
        <end position="279"/>
    </location>
</feature>
<name>A0AA87TH22_TREMD</name>
<dbReference type="Pfam" id="PF14080">
    <property type="entry name" value="DUF4261"/>
    <property type="match status" value="1"/>
</dbReference>
<proteinExistence type="predicted"/>
<dbReference type="Proteomes" id="UP000014634">
    <property type="component" value="Unassembled WGS sequence"/>
</dbReference>
<dbReference type="AlphaFoldDB" id="A0AA87TH22"/>
<accession>A0AA87TH22</accession>
<evidence type="ECO:0000313" key="3">
    <source>
        <dbReference type="Proteomes" id="UP000014634"/>
    </source>
</evidence>
<evidence type="ECO:0000259" key="1">
    <source>
        <dbReference type="Pfam" id="PF14080"/>
    </source>
</evidence>
<sequence>MDKIFQQDLTKEEKVGGIFIVKLLFKAPVTIPAREQMEAVMQKRLGDAECFSYDSDTAVAQFAATRYRAEFKDGAYPPMLMIAPAAFDENTIDDFTKSQMWDCGDDKDAILSECRYALIGTDMLAAALPASERAELDMDFTEALVELFPDCTAVYFENSGKLFTAETIRNYMLPRENRFIQFAVNARFFTIQGGEDMLVDTLGMSLLFLPDLQYHFHGLDPNLMVNHAYNTALYLLINDNPIETGDTIGGITDGSASPERWICRYEESLIQPIREVLDIDTGVYAAGNRHYE</sequence>
<protein>
    <recommendedName>
        <fullName evidence="1">DUF4261 domain-containing protein</fullName>
    </recommendedName>
</protein>
<dbReference type="EMBL" id="ATFE01000003">
    <property type="protein sequence ID" value="EPF29499.1"/>
    <property type="molecule type" value="Genomic_DNA"/>
</dbReference>
<dbReference type="InterPro" id="IPR025357">
    <property type="entry name" value="DUF4261"/>
</dbReference>
<evidence type="ECO:0000313" key="2">
    <source>
        <dbReference type="EMBL" id="EPF29499.1"/>
    </source>
</evidence>
<dbReference type="RefSeq" id="WP_016522199.1">
    <property type="nucleotide sequence ID" value="NZ_KE332517.1"/>
</dbReference>